<evidence type="ECO:0000256" key="12">
    <source>
        <dbReference type="PROSITE-ProRule" id="PRU01360"/>
    </source>
</evidence>
<dbReference type="PANTHER" id="PTHR32552:SF68">
    <property type="entry name" value="FERRICHROME OUTER MEMBRANE TRANSPORTER_PHAGE RECEPTOR"/>
    <property type="match status" value="1"/>
</dbReference>
<keyword evidence="11 12" id="KW-0998">Cell outer membrane</keyword>
<proteinExistence type="inferred from homology"/>
<keyword evidence="2 12" id="KW-0813">Transport</keyword>
<evidence type="ECO:0000256" key="8">
    <source>
        <dbReference type="ARBA" id="ARBA00023065"/>
    </source>
</evidence>
<dbReference type="GO" id="GO:0009279">
    <property type="term" value="C:cell outer membrane"/>
    <property type="evidence" value="ECO:0007669"/>
    <property type="project" value="UniProtKB-SubCell"/>
</dbReference>
<evidence type="ECO:0000256" key="6">
    <source>
        <dbReference type="ARBA" id="ARBA00022729"/>
    </source>
</evidence>
<evidence type="ECO:0000256" key="9">
    <source>
        <dbReference type="ARBA" id="ARBA00023077"/>
    </source>
</evidence>
<dbReference type="Gene3D" id="2.170.130.10">
    <property type="entry name" value="TonB-dependent receptor, plug domain"/>
    <property type="match status" value="1"/>
</dbReference>
<keyword evidence="5 12" id="KW-0812">Transmembrane</keyword>
<evidence type="ECO:0000259" key="16">
    <source>
        <dbReference type="Pfam" id="PF07715"/>
    </source>
</evidence>
<evidence type="ECO:0000313" key="17">
    <source>
        <dbReference type="EMBL" id="PUZ29440.1"/>
    </source>
</evidence>
<dbReference type="PANTHER" id="PTHR32552">
    <property type="entry name" value="FERRICHROME IRON RECEPTOR-RELATED"/>
    <property type="match status" value="1"/>
</dbReference>
<keyword evidence="8" id="KW-0406">Ion transport</keyword>
<evidence type="ECO:0000256" key="4">
    <source>
        <dbReference type="ARBA" id="ARBA00022496"/>
    </source>
</evidence>
<keyword evidence="7" id="KW-0408">Iron</keyword>
<accession>A0A2T7BP73</accession>
<feature type="signal peptide" evidence="14">
    <location>
        <begin position="1"/>
        <end position="22"/>
    </location>
</feature>
<name>A0A2T7BP73_9BACT</name>
<evidence type="ECO:0000256" key="11">
    <source>
        <dbReference type="ARBA" id="ARBA00023237"/>
    </source>
</evidence>
<dbReference type="InterPro" id="IPR012910">
    <property type="entry name" value="Plug_dom"/>
</dbReference>
<dbReference type="InterPro" id="IPR036942">
    <property type="entry name" value="Beta-barrel_TonB_sf"/>
</dbReference>
<evidence type="ECO:0000256" key="7">
    <source>
        <dbReference type="ARBA" id="ARBA00023004"/>
    </source>
</evidence>
<evidence type="ECO:0000313" key="18">
    <source>
        <dbReference type="Proteomes" id="UP000244450"/>
    </source>
</evidence>
<dbReference type="InterPro" id="IPR039426">
    <property type="entry name" value="TonB-dep_rcpt-like"/>
</dbReference>
<evidence type="ECO:0000256" key="1">
    <source>
        <dbReference type="ARBA" id="ARBA00004571"/>
    </source>
</evidence>
<keyword evidence="18" id="KW-1185">Reference proteome</keyword>
<keyword evidence="4" id="KW-0410">Iron transport</keyword>
<dbReference type="CDD" id="cd01347">
    <property type="entry name" value="ligand_gated_channel"/>
    <property type="match status" value="1"/>
</dbReference>
<dbReference type="RefSeq" id="WP_108686077.1">
    <property type="nucleotide sequence ID" value="NZ_QCYK01000001.1"/>
</dbReference>
<feature type="domain" description="TonB-dependent receptor-like beta-barrel" evidence="15">
    <location>
        <begin position="323"/>
        <end position="683"/>
    </location>
</feature>
<evidence type="ECO:0000259" key="15">
    <source>
        <dbReference type="Pfam" id="PF00593"/>
    </source>
</evidence>
<dbReference type="AlphaFoldDB" id="A0A2T7BP73"/>
<dbReference type="Proteomes" id="UP000244450">
    <property type="component" value="Unassembled WGS sequence"/>
</dbReference>
<dbReference type="InterPro" id="IPR037066">
    <property type="entry name" value="Plug_dom_sf"/>
</dbReference>
<dbReference type="OrthoDB" id="9758472at2"/>
<comment type="similarity">
    <text evidence="12 13">Belongs to the TonB-dependent receptor family.</text>
</comment>
<keyword evidence="9 13" id="KW-0798">TonB box</keyword>
<protein>
    <submittedName>
        <fullName evidence="17">TonB-dependent siderophore receptor</fullName>
    </submittedName>
</protein>
<gene>
    <name evidence="17" type="ORF">DCC81_08325</name>
</gene>
<comment type="caution">
    <text evidence="17">The sequence shown here is derived from an EMBL/GenBank/DDBJ whole genome shotgun (WGS) entry which is preliminary data.</text>
</comment>
<keyword evidence="6 14" id="KW-0732">Signal</keyword>
<evidence type="ECO:0000256" key="13">
    <source>
        <dbReference type="RuleBase" id="RU003357"/>
    </source>
</evidence>
<dbReference type="EMBL" id="QCYK01000001">
    <property type="protein sequence ID" value="PUZ29440.1"/>
    <property type="molecule type" value="Genomic_DNA"/>
</dbReference>
<dbReference type="Pfam" id="PF00593">
    <property type="entry name" value="TonB_dep_Rec_b-barrel"/>
    <property type="match status" value="1"/>
</dbReference>
<dbReference type="Gene3D" id="2.40.170.20">
    <property type="entry name" value="TonB-dependent receptor, beta-barrel domain"/>
    <property type="match status" value="1"/>
</dbReference>
<evidence type="ECO:0000256" key="14">
    <source>
        <dbReference type="SAM" id="SignalP"/>
    </source>
</evidence>
<evidence type="ECO:0000256" key="5">
    <source>
        <dbReference type="ARBA" id="ARBA00022692"/>
    </source>
</evidence>
<feature type="chain" id="PRO_5015631236" evidence="14">
    <location>
        <begin position="23"/>
        <end position="709"/>
    </location>
</feature>
<dbReference type="InterPro" id="IPR000531">
    <property type="entry name" value="Beta-barrel_TonB"/>
</dbReference>
<keyword evidence="17" id="KW-0675">Receptor</keyword>
<feature type="domain" description="TonB-dependent receptor plug" evidence="16">
    <location>
        <begin position="64"/>
        <end position="152"/>
    </location>
</feature>
<keyword evidence="10 12" id="KW-0472">Membrane</keyword>
<dbReference type="PROSITE" id="PS52016">
    <property type="entry name" value="TONB_DEPENDENT_REC_3"/>
    <property type="match status" value="1"/>
</dbReference>
<evidence type="ECO:0000256" key="2">
    <source>
        <dbReference type="ARBA" id="ARBA00022448"/>
    </source>
</evidence>
<dbReference type="Pfam" id="PF07715">
    <property type="entry name" value="Plug"/>
    <property type="match status" value="1"/>
</dbReference>
<dbReference type="GO" id="GO:0015344">
    <property type="term" value="F:siderophore uptake transmembrane transporter activity"/>
    <property type="evidence" value="ECO:0007669"/>
    <property type="project" value="TreeGrafter"/>
</dbReference>
<organism evidence="17 18">
    <name type="scientific">Chitinophaga parva</name>
    <dbReference type="NCBI Taxonomy" id="2169414"/>
    <lineage>
        <taxon>Bacteria</taxon>
        <taxon>Pseudomonadati</taxon>
        <taxon>Bacteroidota</taxon>
        <taxon>Chitinophagia</taxon>
        <taxon>Chitinophagales</taxon>
        <taxon>Chitinophagaceae</taxon>
        <taxon>Chitinophaga</taxon>
    </lineage>
</organism>
<evidence type="ECO:0000256" key="3">
    <source>
        <dbReference type="ARBA" id="ARBA00022452"/>
    </source>
</evidence>
<keyword evidence="3 12" id="KW-1134">Transmembrane beta strand</keyword>
<comment type="subcellular location">
    <subcellularLocation>
        <location evidence="1 12">Cell outer membrane</location>
        <topology evidence="1 12">Multi-pass membrane protein</topology>
    </subcellularLocation>
</comment>
<dbReference type="SUPFAM" id="SSF56935">
    <property type="entry name" value="Porins"/>
    <property type="match status" value="1"/>
</dbReference>
<evidence type="ECO:0000256" key="10">
    <source>
        <dbReference type="ARBA" id="ARBA00023136"/>
    </source>
</evidence>
<reference evidence="17 18" key="1">
    <citation type="submission" date="2018-04" db="EMBL/GenBank/DDBJ databases">
        <title>Chitinophaga fuyangensis sp. nov., isolated from soil in a chemical factory.</title>
        <authorList>
            <person name="Chen K."/>
        </authorList>
    </citation>
    <scope>NUCLEOTIDE SEQUENCE [LARGE SCALE GENOMIC DNA]</scope>
    <source>
        <strain evidence="17 18">LY-1</strain>
    </source>
</reference>
<sequence length="709" mass="78708">MKPFIPCALGLAITATSLPAQAQEQKRSITDTTHQLQEVQVITGYNKFAKKESNNVARLPLRNIENPQVYNVVPHEILTDQAIVTYNDVLKNVSGVSQGLVNGSNTFFLRGFLTSSLLRNDMQQQIGNSIEVQGIERIEVLKGPSATLFGSTLTSFGGLVNRITKKPYETFGGEISVTRGGFDLSRITADVNTPLNANKGLCLRTNLAYHDEGSFQDAGFTRRFLFAPSFMYKVSNRLTLLLDAEVYAQKANDFNRLFPQASLTLDNPRKLGIDYRRSYSSNDLYETKPSVTVYGQAKYKLSDQWTSTTAFSQTNATVDGYWSWNQIVRDSMVTRNPGHEHTIQGSTEVQQNFNGDFLLGNMRNRVVLGLDYLTTATRSAASTVNGFDNVLIHQKDPRYYELTPARLDAALAKVPLVPAWTGRDIYSAYISDVLNITPALSVMASIRVDHFVSRGTSTADTTYGRYHQTAPSPKLGLVYQVIRDRLSVFGNYMNGFQNNSPARQPNGQYTDFTPSHANQWEAGIKADLLAGRLTGTASYYQINVNDVIHTAFDGSGFSVQDGSQLSKGFEAEVIANPAAGLNIIAGYSHNDIYTRNQDATGQHDGLRQWNGPAETANLWISYHLRSTALKGLQLGIGGNYNGKAYITQTHTQGSFYIPEYTVLNASLGYERNAWRVVCKLDNLTNEVYWGSYISQMMPRRFSTTVAVKF</sequence>